<proteinExistence type="predicted"/>
<reference evidence="2 3" key="1">
    <citation type="journal article" date="2019" name="Commun. Biol.">
        <title>The bagworm genome reveals a unique fibroin gene that provides high tensile strength.</title>
        <authorList>
            <person name="Kono N."/>
            <person name="Nakamura H."/>
            <person name="Ohtoshi R."/>
            <person name="Tomita M."/>
            <person name="Numata K."/>
            <person name="Arakawa K."/>
        </authorList>
    </citation>
    <scope>NUCLEOTIDE SEQUENCE [LARGE SCALE GENOMIC DNA]</scope>
</reference>
<evidence type="ECO:0000313" key="2">
    <source>
        <dbReference type="EMBL" id="GBP79537.1"/>
    </source>
</evidence>
<dbReference type="AlphaFoldDB" id="A0A4C1YYQ3"/>
<dbReference type="EMBL" id="BGZK01001417">
    <property type="protein sequence ID" value="GBP79537.1"/>
    <property type="molecule type" value="Genomic_DNA"/>
</dbReference>
<gene>
    <name evidence="2" type="ORF">EVAR_89903_1</name>
</gene>
<evidence type="ECO:0000256" key="1">
    <source>
        <dbReference type="SAM" id="MobiDB-lite"/>
    </source>
</evidence>
<accession>A0A4C1YYQ3</accession>
<feature type="compositionally biased region" description="Basic and acidic residues" evidence="1">
    <location>
        <begin position="32"/>
        <end position="54"/>
    </location>
</feature>
<comment type="caution">
    <text evidence="2">The sequence shown here is derived from an EMBL/GenBank/DDBJ whole genome shotgun (WGS) entry which is preliminary data.</text>
</comment>
<feature type="compositionally biased region" description="Polar residues" evidence="1">
    <location>
        <begin position="1"/>
        <end position="11"/>
    </location>
</feature>
<keyword evidence="3" id="KW-1185">Reference proteome</keyword>
<feature type="region of interest" description="Disordered" evidence="1">
    <location>
        <begin position="1"/>
        <end position="74"/>
    </location>
</feature>
<name>A0A4C1YYQ3_EUMVA</name>
<dbReference type="Proteomes" id="UP000299102">
    <property type="component" value="Unassembled WGS sequence"/>
</dbReference>
<sequence length="74" mass="8701">MLLSDGQTKTRMSYYHRSQRNTQAVSRPAKGRSGDIEKSSRKTESFGRRRDRGAIKKPTRRGRRRFSKTSRKRT</sequence>
<organism evidence="2 3">
    <name type="scientific">Eumeta variegata</name>
    <name type="common">Bagworm moth</name>
    <name type="synonym">Eumeta japonica</name>
    <dbReference type="NCBI Taxonomy" id="151549"/>
    <lineage>
        <taxon>Eukaryota</taxon>
        <taxon>Metazoa</taxon>
        <taxon>Ecdysozoa</taxon>
        <taxon>Arthropoda</taxon>
        <taxon>Hexapoda</taxon>
        <taxon>Insecta</taxon>
        <taxon>Pterygota</taxon>
        <taxon>Neoptera</taxon>
        <taxon>Endopterygota</taxon>
        <taxon>Lepidoptera</taxon>
        <taxon>Glossata</taxon>
        <taxon>Ditrysia</taxon>
        <taxon>Tineoidea</taxon>
        <taxon>Psychidae</taxon>
        <taxon>Oiketicinae</taxon>
        <taxon>Eumeta</taxon>
    </lineage>
</organism>
<evidence type="ECO:0000313" key="3">
    <source>
        <dbReference type="Proteomes" id="UP000299102"/>
    </source>
</evidence>
<protein>
    <submittedName>
        <fullName evidence="2">Uncharacterized protein</fullName>
    </submittedName>
</protein>
<feature type="compositionally biased region" description="Basic residues" evidence="1">
    <location>
        <begin position="55"/>
        <end position="74"/>
    </location>
</feature>